<dbReference type="OrthoDB" id="5688063at2"/>
<gene>
    <name evidence="1" type="ORF">Xvie_02083</name>
</gene>
<organism evidence="1 2">
    <name type="scientific">Xenorhabdus vietnamensis</name>
    <dbReference type="NCBI Taxonomy" id="351656"/>
    <lineage>
        <taxon>Bacteria</taxon>
        <taxon>Pseudomonadati</taxon>
        <taxon>Pseudomonadota</taxon>
        <taxon>Gammaproteobacteria</taxon>
        <taxon>Enterobacterales</taxon>
        <taxon>Morganellaceae</taxon>
        <taxon>Xenorhabdus</taxon>
    </lineage>
</organism>
<evidence type="ECO:0000313" key="1">
    <source>
        <dbReference type="EMBL" id="OTA16311.1"/>
    </source>
</evidence>
<dbReference type="AlphaFoldDB" id="A0A1Y2SEC6"/>
<dbReference type="Proteomes" id="UP000194350">
    <property type="component" value="Unassembled WGS sequence"/>
</dbReference>
<dbReference type="RefSeq" id="WP_086109231.1">
    <property type="nucleotide sequence ID" value="NZ_CAWNGD010000139.1"/>
</dbReference>
<name>A0A1Y2SEC6_9GAMM</name>
<dbReference type="Pfam" id="PF07273">
    <property type="entry name" value="DUF1439"/>
    <property type="match status" value="1"/>
</dbReference>
<evidence type="ECO:0000313" key="2">
    <source>
        <dbReference type="Proteomes" id="UP000194350"/>
    </source>
</evidence>
<keyword evidence="1" id="KW-0449">Lipoprotein</keyword>
<dbReference type="InterPro" id="IPR010835">
    <property type="entry name" value="DUF1439"/>
</dbReference>
<dbReference type="EMBL" id="MUBJ01000009">
    <property type="protein sequence ID" value="OTA16311.1"/>
    <property type="molecule type" value="Genomic_DNA"/>
</dbReference>
<proteinExistence type="predicted"/>
<comment type="caution">
    <text evidence="1">The sequence shown here is derived from an EMBL/GenBank/DDBJ whole genome shotgun (WGS) entry which is preliminary data.</text>
</comment>
<dbReference type="NCBIfam" id="NF007894">
    <property type="entry name" value="PRK10598.1"/>
    <property type="match status" value="1"/>
</dbReference>
<reference evidence="1 2" key="1">
    <citation type="submission" date="2016-10" db="EMBL/GenBank/DDBJ databases">
        <title>Systematic genetic and metabolomic analysis of Xenorhabdus and Photorhabdus spp., highlights the requirements for a dual symbiotic and pathogenic life style.</title>
        <authorList>
            <person name="Tobias N.J."/>
            <person name="Wolff H."/>
            <person name="Djahanschiri B."/>
            <person name="Pidot S.J."/>
            <person name="Stinear T.P."/>
            <person name="Ebersberger I."/>
            <person name="Bode H.B."/>
        </authorList>
    </citation>
    <scope>NUCLEOTIDE SEQUENCE [LARGE SCALE GENOMIC DNA]</scope>
    <source>
        <strain evidence="1 2">DSM 22392</strain>
    </source>
</reference>
<accession>A0A1Y2SEC6</accession>
<protein>
    <submittedName>
        <fullName evidence="1">Lipoprotein</fullName>
    </submittedName>
</protein>
<keyword evidence="2" id="KW-1185">Reference proteome</keyword>
<dbReference type="PROSITE" id="PS51257">
    <property type="entry name" value="PROKAR_LIPOPROTEIN"/>
    <property type="match status" value="1"/>
</dbReference>
<dbReference type="STRING" id="351656.Xvie_02083"/>
<sequence>MRKFFLGAVLILVGLLSGCDLFKNISVNEGLLNEYLSKKVHYQKQISLPGAIQANITLGSLTSQIGRKDPKKIELSTQAKVQLVTSWNTVQADMKLTIRAKPVFDAEKKAIFIKELEIVDYKTTPEKIAIPIKTLIPYLNNSLTGFFDTQPVYVLNSGKSKAESAALKLAKGLEVKPGKLVINLVNK</sequence>
<dbReference type="Gene3D" id="3.15.10.40">
    <property type="entry name" value="Uncharacterised protein PF07273, DUF1439"/>
    <property type="match status" value="1"/>
</dbReference>